<protein>
    <recommendedName>
        <fullName evidence="4">Lipoprotein</fullName>
    </recommendedName>
</protein>
<dbReference type="Proteomes" id="UP001501444">
    <property type="component" value="Unassembled WGS sequence"/>
</dbReference>
<dbReference type="RefSeq" id="WP_344615272.1">
    <property type="nucleotide sequence ID" value="NZ_BAAARV010000046.1"/>
</dbReference>
<feature type="chain" id="PRO_5047161361" description="Lipoprotein" evidence="1">
    <location>
        <begin position="24"/>
        <end position="170"/>
    </location>
</feature>
<evidence type="ECO:0000313" key="2">
    <source>
        <dbReference type="EMBL" id="GAA2359386.1"/>
    </source>
</evidence>
<keyword evidence="3" id="KW-1185">Reference proteome</keyword>
<accession>A0ABP5TQY8</accession>
<proteinExistence type="predicted"/>
<evidence type="ECO:0000313" key="3">
    <source>
        <dbReference type="Proteomes" id="UP001501444"/>
    </source>
</evidence>
<gene>
    <name evidence="2" type="ORF">GCM10010170_053640</name>
</gene>
<organism evidence="2 3">
    <name type="scientific">Dactylosporangium salmoneum</name>
    <dbReference type="NCBI Taxonomy" id="53361"/>
    <lineage>
        <taxon>Bacteria</taxon>
        <taxon>Bacillati</taxon>
        <taxon>Actinomycetota</taxon>
        <taxon>Actinomycetes</taxon>
        <taxon>Micromonosporales</taxon>
        <taxon>Micromonosporaceae</taxon>
        <taxon>Dactylosporangium</taxon>
    </lineage>
</organism>
<evidence type="ECO:0008006" key="4">
    <source>
        <dbReference type="Google" id="ProtNLM"/>
    </source>
</evidence>
<dbReference type="PROSITE" id="PS51257">
    <property type="entry name" value="PROKAR_LIPOPROTEIN"/>
    <property type="match status" value="1"/>
</dbReference>
<reference evidence="3" key="1">
    <citation type="journal article" date="2019" name="Int. J. Syst. Evol. Microbiol.">
        <title>The Global Catalogue of Microorganisms (GCM) 10K type strain sequencing project: providing services to taxonomists for standard genome sequencing and annotation.</title>
        <authorList>
            <consortium name="The Broad Institute Genomics Platform"/>
            <consortium name="The Broad Institute Genome Sequencing Center for Infectious Disease"/>
            <person name="Wu L."/>
            <person name="Ma J."/>
        </authorList>
    </citation>
    <scope>NUCLEOTIDE SEQUENCE [LARGE SCALE GENOMIC DNA]</scope>
    <source>
        <strain evidence="3">JCM 3272</strain>
    </source>
</reference>
<dbReference type="EMBL" id="BAAARV010000046">
    <property type="protein sequence ID" value="GAA2359386.1"/>
    <property type="molecule type" value="Genomic_DNA"/>
</dbReference>
<feature type="signal peptide" evidence="1">
    <location>
        <begin position="1"/>
        <end position="23"/>
    </location>
</feature>
<evidence type="ECO:0000256" key="1">
    <source>
        <dbReference type="SAM" id="SignalP"/>
    </source>
</evidence>
<name>A0ABP5TQY8_9ACTN</name>
<comment type="caution">
    <text evidence="2">The sequence shown here is derived from an EMBL/GenBank/DDBJ whole genome shotgun (WGS) entry which is preliminary data.</text>
</comment>
<keyword evidence="1" id="KW-0732">Signal</keyword>
<sequence length="170" mass="18306">MNRRRARPAAAMLVLTLAASGLAACGLFGKDKPLQVKAPDDVKTELVAIAQQIFDDAGTGATRKEMGVTVAPCSESADTKDGRFTVVGTWVLFPATGTQPAALIDTMPDKWKSRGWTITENDMINGAARRLEADHPDHYAITLGDNTNGTARLQIGSDCYVPPRRDMVDF</sequence>